<dbReference type="InterPro" id="IPR027417">
    <property type="entry name" value="P-loop_NTPase"/>
</dbReference>
<dbReference type="Gene3D" id="1.10.8.60">
    <property type="match status" value="1"/>
</dbReference>
<dbReference type="GeneID" id="24424893"/>
<keyword evidence="1" id="KW-0235">DNA replication</keyword>
<dbReference type="EMBL" id="LN871598">
    <property type="protein sequence ID" value="CTQ40857.1"/>
    <property type="molecule type" value="Genomic_DNA"/>
</dbReference>
<dbReference type="InterPro" id="IPR050238">
    <property type="entry name" value="DNA_Rep/Repair_Clamp_Loader"/>
</dbReference>
<dbReference type="SUPFAM" id="SSF48019">
    <property type="entry name" value="post-AAA+ oligomerization domain-like"/>
    <property type="match status" value="1"/>
</dbReference>
<accession>A0A0K3AMS8</accession>
<dbReference type="SUPFAM" id="SSF52540">
    <property type="entry name" value="P-loop containing nucleoside triphosphate hydrolases"/>
    <property type="match status" value="1"/>
</dbReference>
<protein>
    <submittedName>
        <fullName evidence="2">Replication factor C subunit 3/5</fullName>
    </submittedName>
</protein>
<dbReference type="Gene3D" id="3.40.50.300">
    <property type="entry name" value="P-loop containing nucleotide triphosphate hydrolases"/>
    <property type="match status" value="1"/>
</dbReference>
<dbReference type="GO" id="GO:0006261">
    <property type="term" value="P:DNA-templated DNA replication"/>
    <property type="evidence" value="ECO:0007669"/>
    <property type="project" value="TreeGrafter"/>
</dbReference>
<dbReference type="OMA" id="QCFELGT"/>
<dbReference type="GO" id="GO:0005663">
    <property type="term" value="C:DNA replication factor C complex"/>
    <property type="evidence" value="ECO:0007669"/>
    <property type="project" value="TreeGrafter"/>
</dbReference>
<dbReference type="Pfam" id="PF22534">
    <property type="entry name" value="RFC_C"/>
    <property type="match status" value="1"/>
</dbReference>
<sequence length="346" mass="38934">MLWIDKYAPRTIAGLDCHREINEVFTQLCKSSDIPHLILYGPSGSGKKARIMVLLREIFGAKADHIKVETLTDKNTNTEITVSQSQCHTNIMCNDLGTRDRVIVQNIIRSLCASSFTSSFFSKGPTFRVFVLHDADFLSEAAQAALRRTLEKHIRNARVFMHVKELSRIMPPLKSRCLCIRLGLPRKEEVVAVLRNICTYENISTSQADNALLERICDASDRNLRRSILTLETIATNGFVDPMTSLTLPWERCIKSIAEGIATKQTVQNLAALRTKVYELFVCCIPGSTVLQCIATYLLKHPKAKNMNAILAHLGAHFSHTMRMGSREIWHIEAFIAQAMAHLARQ</sequence>
<keyword evidence="3" id="KW-1185">Reference proteome</keyword>
<dbReference type="Pfam" id="PF21960">
    <property type="entry name" value="RCF1-5-like_lid"/>
    <property type="match status" value="1"/>
</dbReference>
<dbReference type="Proteomes" id="UP000002899">
    <property type="component" value="Chromosome III"/>
</dbReference>
<gene>
    <name evidence="2" type="ORF">BMR1_03g01290</name>
</gene>
<name>A0A0K3AMS8_BABMR</name>
<dbReference type="Pfam" id="PF13177">
    <property type="entry name" value="DNA_pol3_delta2"/>
    <property type="match status" value="1"/>
</dbReference>
<dbReference type="OrthoDB" id="761538at2759"/>
<evidence type="ECO:0000256" key="1">
    <source>
        <dbReference type="ARBA" id="ARBA00022705"/>
    </source>
</evidence>
<dbReference type="GO" id="GO:0003677">
    <property type="term" value="F:DNA binding"/>
    <property type="evidence" value="ECO:0007669"/>
    <property type="project" value="InterPro"/>
</dbReference>
<dbReference type="KEGG" id="bmic:BMR1_03g01290"/>
<dbReference type="GO" id="GO:0003689">
    <property type="term" value="F:DNA clamp loader activity"/>
    <property type="evidence" value="ECO:0007669"/>
    <property type="project" value="TreeGrafter"/>
</dbReference>
<dbReference type="InterPro" id="IPR008921">
    <property type="entry name" value="DNA_pol3_clamp-load_cplx_C"/>
</dbReference>
<dbReference type="AlphaFoldDB" id="A0A0K3AMS8"/>
<dbReference type="GO" id="GO:0006281">
    <property type="term" value="P:DNA repair"/>
    <property type="evidence" value="ECO:0007669"/>
    <property type="project" value="TreeGrafter"/>
</dbReference>
<dbReference type="PANTHER" id="PTHR11669">
    <property type="entry name" value="REPLICATION FACTOR C / DNA POLYMERASE III GAMMA-TAU SUBUNIT"/>
    <property type="match status" value="1"/>
</dbReference>
<dbReference type="Gene3D" id="1.20.272.10">
    <property type="match status" value="1"/>
</dbReference>
<reference evidence="2 3" key="2">
    <citation type="journal article" date="2013" name="PLoS ONE">
        <title>Whole genome mapping and re-organization of the nuclear and mitochondrial genomes of Babesia microti isolates.</title>
        <authorList>
            <person name="Cornillot E."/>
            <person name="Dassouli A."/>
            <person name="Garg A."/>
            <person name="Pachikara N."/>
            <person name="Randazzo S."/>
            <person name="Depoix D."/>
            <person name="Carcy B."/>
            <person name="Delbecq S."/>
            <person name="Frutos R."/>
            <person name="Silva J.C."/>
            <person name="Sutton R."/>
            <person name="Krause P.J."/>
            <person name="Mamoun C.B."/>
        </authorList>
    </citation>
    <scope>NUCLEOTIDE SEQUENCE [LARGE SCALE GENOMIC DNA]</scope>
    <source>
        <strain evidence="2 3">RI</strain>
    </source>
</reference>
<reference evidence="2 3" key="3">
    <citation type="journal article" date="2016" name="Sci. Rep.">
        <title>Genome-wide diversity and gene expression profiling of Babesia microti isolates identify polymorphic genes that mediate host-pathogen interactions.</title>
        <authorList>
            <person name="Silva J.C."/>
            <person name="Cornillot E."/>
            <person name="McCracken C."/>
            <person name="Usmani-Brown S."/>
            <person name="Dwivedi A."/>
            <person name="Ifeonu O.O."/>
            <person name="Crabtree J."/>
            <person name="Gotia H.T."/>
            <person name="Virji A.Z."/>
            <person name="Reynes C."/>
            <person name="Colinge J."/>
            <person name="Kumar V."/>
            <person name="Lawres L."/>
            <person name="Pazzi J.E."/>
            <person name="Pablo J.V."/>
            <person name="Hung C."/>
            <person name="Brancato J."/>
            <person name="Kumari P."/>
            <person name="Orvis J."/>
            <person name="Tretina K."/>
            <person name="Chibucos M."/>
            <person name="Ott S."/>
            <person name="Sadzewicz L."/>
            <person name="Sengamalay N."/>
            <person name="Shetty A.C."/>
            <person name="Su Q."/>
            <person name="Tallon L."/>
            <person name="Fraser C.M."/>
            <person name="Frutos R."/>
            <person name="Molina D.M."/>
            <person name="Krause P.J."/>
            <person name="Ben Mamoun C."/>
        </authorList>
    </citation>
    <scope>NUCLEOTIDE SEQUENCE [LARGE SCALE GENOMIC DNA]</scope>
    <source>
        <strain evidence="2 3">RI</strain>
    </source>
</reference>
<dbReference type="RefSeq" id="XP_012648868.1">
    <property type="nucleotide sequence ID" value="XM_012793414.1"/>
</dbReference>
<dbReference type="GO" id="GO:0005634">
    <property type="term" value="C:nucleus"/>
    <property type="evidence" value="ECO:0007669"/>
    <property type="project" value="TreeGrafter"/>
</dbReference>
<proteinExistence type="predicted"/>
<reference evidence="2 3" key="1">
    <citation type="journal article" date="2012" name="Nucleic Acids Res.">
        <title>Sequencing of the smallest Apicomplexan genome from the human pathogen Babesia microti.</title>
        <authorList>
            <person name="Cornillot E."/>
            <person name="Hadj-Kaddour K."/>
            <person name="Dassouli A."/>
            <person name="Noel B."/>
            <person name="Ranwez V."/>
            <person name="Vacherie B."/>
            <person name="Augagneur Y."/>
            <person name="Bres V."/>
            <person name="Duclos A."/>
            <person name="Randazzo S."/>
            <person name="Carcy B."/>
            <person name="Debierre-Grockiego F."/>
            <person name="Delbecq S."/>
            <person name="Moubri-Menage K."/>
            <person name="Shams-Eldin H."/>
            <person name="Usmani-Brown S."/>
            <person name="Bringaud F."/>
            <person name="Wincker P."/>
            <person name="Vivares C.P."/>
            <person name="Schwarz R.T."/>
            <person name="Schetters T.P."/>
            <person name="Krause P.J."/>
            <person name="Gorenflot A."/>
            <person name="Berry V."/>
            <person name="Barbe V."/>
            <person name="Ben Mamoun C."/>
        </authorList>
    </citation>
    <scope>NUCLEOTIDE SEQUENCE [LARGE SCALE GENOMIC DNA]</scope>
    <source>
        <strain evidence="2 3">RI</strain>
    </source>
</reference>
<dbReference type="VEuPathDB" id="PiroplasmaDB:BMR1_03g01290"/>
<dbReference type="PANTHER" id="PTHR11669:SF1">
    <property type="entry name" value="REPLICATION FACTOR C SUBUNIT 3"/>
    <property type="match status" value="1"/>
</dbReference>
<organism evidence="2 3">
    <name type="scientific">Babesia microti (strain RI)</name>
    <dbReference type="NCBI Taxonomy" id="1133968"/>
    <lineage>
        <taxon>Eukaryota</taxon>
        <taxon>Sar</taxon>
        <taxon>Alveolata</taxon>
        <taxon>Apicomplexa</taxon>
        <taxon>Aconoidasida</taxon>
        <taxon>Piroplasmida</taxon>
        <taxon>Babesiidae</taxon>
        <taxon>Babesia</taxon>
    </lineage>
</organism>
<evidence type="ECO:0000313" key="3">
    <source>
        <dbReference type="Proteomes" id="UP000002899"/>
    </source>
</evidence>
<evidence type="ECO:0000313" key="2">
    <source>
        <dbReference type="EMBL" id="CTQ40857.1"/>
    </source>
</evidence>